<sequence length="83" mass="10079">MIRRIGYIIDYDCKNDQEKQQFNTFKIKNIKNELSPLNKMKLISTKICLKQNYITFMRLSNFIQLKKKKSNFNSFLLYKKGIY</sequence>
<keyword evidence="2" id="KW-1185">Reference proteome</keyword>
<dbReference type="EMBL" id="CAJJDN010000012">
    <property type="protein sequence ID" value="CAD8058382.1"/>
    <property type="molecule type" value="Genomic_DNA"/>
</dbReference>
<evidence type="ECO:0000313" key="1">
    <source>
        <dbReference type="EMBL" id="CAD8058382.1"/>
    </source>
</evidence>
<comment type="caution">
    <text evidence="1">The sequence shown here is derived from an EMBL/GenBank/DDBJ whole genome shotgun (WGS) entry which is preliminary data.</text>
</comment>
<evidence type="ECO:0000313" key="2">
    <source>
        <dbReference type="Proteomes" id="UP000692954"/>
    </source>
</evidence>
<proteinExistence type="predicted"/>
<gene>
    <name evidence="1" type="ORF">PSON_ATCC_30995.1.T0120173</name>
</gene>
<accession>A0A8S1KY74</accession>
<protein>
    <submittedName>
        <fullName evidence="1">Uncharacterized protein</fullName>
    </submittedName>
</protein>
<reference evidence="1" key="1">
    <citation type="submission" date="2021-01" db="EMBL/GenBank/DDBJ databases">
        <authorList>
            <consortium name="Genoscope - CEA"/>
            <person name="William W."/>
        </authorList>
    </citation>
    <scope>NUCLEOTIDE SEQUENCE</scope>
</reference>
<name>A0A8S1KY74_9CILI</name>
<dbReference type="Proteomes" id="UP000692954">
    <property type="component" value="Unassembled WGS sequence"/>
</dbReference>
<organism evidence="1 2">
    <name type="scientific">Paramecium sonneborni</name>
    <dbReference type="NCBI Taxonomy" id="65129"/>
    <lineage>
        <taxon>Eukaryota</taxon>
        <taxon>Sar</taxon>
        <taxon>Alveolata</taxon>
        <taxon>Ciliophora</taxon>
        <taxon>Intramacronucleata</taxon>
        <taxon>Oligohymenophorea</taxon>
        <taxon>Peniculida</taxon>
        <taxon>Parameciidae</taxon>
        <taxon>Paramecium</taxon>
    </lineage>
</organism>
<dbReference type="AlphaFoldDB" id="A0A8S1KY74"/>